<name>A0A918X3N0_9ACTN</name>
<organism evidence="1 2">
    <name type="scientific">Streptomyces finlayi</name>
    <dbReference type="NCBI Taxonomy" id="67296"/>
    <lineage>
        <taxon>Bacteria</taxon>
        <taxon>Bacillati</taxon>
        <taxon>Actinomycetota</taxon>
        <taxon>Actinomycetes</taxon>
        <taxon>Kitasatosporales</taxon>
        <taxon>Streptomycetaceae</taxon>
        <taxon>Streptomyces</taxon>
    </lineage>
</organism>
<dbReference type="InterPro" id="IPR007995">
    <property type="entry name" value="DUF742"/>
</dbReference>
<evidence type="ECO:0000313" key="1">
    <source>
        <dbReference type="EMBL" id="GHD08736.1"/>
    </source>
</evidence>
<dbReference type="EMBL" id="BMVC01000014">
    <property type="protein sequence ID" value="GHD08736.1"/>
    <property type="molecule type" value="Genomic_DNA"/>
</dbReference>
<dbReference type="PANTHER" id="PTHR36221:SF1">
    <property type="entry name" value="DUF742 DOMAIN-CONTAINING PROTEIN"/>
    <property type="match status" value="1"/>
</dbReference>
<dbReference type="SUPFAM" id="SSF46785">
    <property type="entry name" value="Winged helix' DNA-binding domain"/>
    <property type="match status" value="1"/>
</dbReference>
<sequence>MIEHQRAAEGANQWYDAEAGPLVRPYANTGVRAATGAVRQDLDLVAHLTATPGAGAPDASLLGREHQALLSLCRSGTHTVADLASSAGLPTGAVRTLLNDLISAGQLELRGAARPTALPAELPLQDVIDALRAL</sequence>
<dbReference type="Pfam" id="PF05331">
    <property type="entry name" value="DUF742"/>
    <property type="match status" value="1"/>
</dbReference>
<dbReference type="Proteomes" id="UP000638353">
    <property type="component" value="Unassembled WGS sequence"/>
</dbReference>
<dbReference type="RefSeq" id="WP_189826130.1">
    <property type="nucleotide sequence ID" value="NZ_BMVC01000014.1"/>
</dbReference>
<protein>
    <recommendedName>
        <fullName evidence="3">DUF742 domain-containing protein</fullName>
    </recommendedName>
</protein>
<dbReference type="InterPro" id="IPR036390">
    <property type="entry name" value="WH_DNA-bd_sf"/>
</dbReference>
<evidence type="ECO:0008006" key="3">
    <source>
        <dbReference type="Google" id="ProtNLM"/>
    </source>
</evidence>
<dbReference type="AlphaFoldDB" id="A0A918X3N0"/>
<reference evidence="1" key="2">
    <citation type="submission" date="2020-09" db="EMBL/GenBank/DDBJ databases">
        <authorList>
            <person name="Sun Q."/>
            <person name="Ohkuma M."/>
        </authorList>
    </citation>
    <scope>NUCLEOTIDE SEQUENCE</scope>
    <source>
        <strain evidence="1">JCM 4637</strain>
    </source>
</reference>
<dbReference type="PANTHER" id="PTHR36221">
    <property type="entry name" value="DUF742 DOMAIN-CONTAINING PROTEIN"/>
    <property type="match status" value="1"/>
</dbReference>
<reference evidence="1" key="1">
    <citation type="journal article" date="2014" name="Int. J. Syst. Evol. Microbiol.">
        <title>Complete genome sequence of Corynebacterium casei LMG S-19264T (=DSM 44701T), isolated from a smear-ripened cheese.</title>
        <authorList>
            <consortium name="US DOE Joint Genome Institute (JGI-PGF)"/>
            <person name="Walter F."/>
            <person name="Albersmeier A."/>
            <person name="Kalinowski J."/>
            <person name="Ruckert C."/>
        </authorList>
    </citation>
    <scope>NUCLEOTIDE SEQUENCE</scope>
    <source>
        <strain evidence="1">JCM 4637</strain>
    </source>
</reference>
<proteinExistence type="predicted"/>
<accession>A0A918X3N0</accession>
<evidence type="ECO:0000313" key="2">
    <source>
        <dbReference type="Proteomes" id="UP000638353"/>
    </source>
</evidence>
<gene>
    <name evidence="1" type="ORF">GCM10010334_62340</name>
</gene>
<comment type="caution">
    <text evidence="1">The sequence shown here is derived from an EMBL/GenBank/DDBJ whole genome shotgun (WGS) entry which is preliminary data.</text>
</comment>